<dbReference type="GO" id="GO:0016829">
    <property type="term" value="F:lyase activity"/>
    <property type="evidence" value="ECO:0007669"/>
    <property type="project" value="UniProtKB-KW"/>
</dbReference>
<dbReference type="PROSITE" id="PS00160">
    <property type="entry name" value="ALDOLASE_KDPG_KHG_2"/>
    <property type="match status" value="1"/>
</dbReference>
<dbReference type="AlphaFoldDB" id="A0A5C5VR98"/>
<dbReference type="Gene3D" id="3.20.20.70">
    <property type="entry name" value="Aldolase class I"/>
    <property type="match status" value="1"/>
</dbReference>
<comment type="subunit">
    <text evidence="3">Homotrimer.</text>
</comment>
<accession>A0A5C5VR98</accession>
<comment type="similarity">
    <text evidence="2">Belongs to the KHG/KDPG aldolase family.</text>
</comment>
<dbReference type="NCBIfam" id="TIGR01182">
    <property type="entry name" value="eda"/>
    <property type="match status" value="1"/>
</dbReference>
<evidence type="ECO:0000256" key="1">
    <source>
        <dbReference type="ARBA" id="ARBA00004761"/>
    </source>
</evidence>
<keyword evidence="7" id="KW-1185">Reference proteome</keyword>
<dbReference type="PANTHER" id="PTHR30246:SF1">
    <property type="entry name" value="2-DEHYDRO-3-DEOXY-6-PHOSPHOGALACTONATE ALDOLASE-RELATED"/>
    <property type="match status" value="1"/>
</dbReference>
<dbReference type="EMBL" id="SJPH01000011">
    <property type="protein sequence ID" value="TWT40680.1"/>
    <property type="molecule type" value="Genomic_DNA"/>
</dbReference>
<dbReference type="InterPro" id="IPR013785">
    <property type="entry name" value="Aldolase_TIM"/>
</dbReference>
<dbReference type="OrthoDB" id="9802667at2"/>
<evidence type="ECO:0000256" key="5">
    <source>
        <dbReference type="ARBA" id="ARBA00023277"/>
    </source>
</evidence>
<keyword evidence="5" id="KW-0119">Carbohydrate metabolism</keyword>
<dbReference type="Pfam" id="PF01081">
    <property type="entry name" value="Aldolase"/>
    <property type="match status" value="1"/>
</dbReference>
<dbReference type="Proteomes" id="UP000318995">
    <property type="component" value="Unassembled WGS sequence"/>
</dbReference>
<comment type="pathway">
    <text evidence="1">Carbohydrate acid metabolism.</text>
</comment>
<dbReference type="InterPro" id="IPR000887">
    <property type="entry name" value="Aldlse_KDPG_KHG"/>
</dbReference>
<dbReference type="InterPro" id="IPR031338">
    <property type="entry name" value="KDPG/KHG_AS_2"/>
</dbReference>
<comment type="caution">
    <text evidence="6">The sequence shown here is derived from an EMBL/GenBank/DDBJ whole genome shotgun (WGS) entry which is preliminary data.</text>
</comment>
<protein>
    <submittedName>
        <fullName evidence="6">Putative KHG/KDPG aldolase</fullName>
    </submittedName>
</protein>
<evidence type="ECO:0000313" key="7">
    <source>
        <dbReference type="Proteomes" id="UP000318995"/>
    </source>
</evidence>
<sequence>MDSADRVFEELARRRLVPVVSEPNPDAALRVADALVSAGLPVVELALRAEGAMAALRAIARRGDVIAIAGTVLTAEQVDQAADAGAQMIVSPGLSEVVVKRCFELQLPVCPGVATPTEVQAALSLGVANLKFFPAEAVGGIAMLKALSGPFPQVRFMPTGGISPGNVRDYLALHCVIACGGSWMVSPSLYEDGRFSRVESAAREAVRLVAELN</sequence>
<dbReference type="SUPFAM" id="SSF51569">
    <property type="entry name" value="Aldolase"/>
    <property type="match status" value="1"/>
</dbReference>
<keyword evidence="4" id="KW-0456">Lyase</keyword>
<evidence type="ECO:0000256" key="3">
    <source>
        <dbReference type="ARBA" id="ARBA00011233"/>
    </source>
</evidence>
<dbReference type="CDD" id="cd00452">
    <property type="entry name" value="KDPG_aldolase"/>
    <property type="match status" value="1"/>
</dbReference>
<gene>
    <name evidence="6" type="primary">eda</name>
    <name evidence="6" type="ORF">Pla111_33250</name>
</gene>
<name>A0A5C5VR98_9BACT</name>
<proteinExistence type="inferred from homology"/>
<evidence type="ECO:0000313" key="6">
    <source>
        <dbReference type="EMBL" id="TWT40680.1"/>
    </source>
</evidence>
<dbReference type="PANTHER" id="PTHR30246">
    <property type="entry name" value="2-KETO-3-DEOXY-6-PHOSPHOGLUCONATE ALDOLASE"/>
    <property type="match status" value="1"/>
</dbReference>
<evidence type="ECO:0000256" key="4">
    <source>
        <dbReference type="ARBA" id="ARBA00023239"/>
    </source>
</evidence>
<reference evidence="6 7" key="1">
    <citation type="submission" date="2019-02" db="EMBL/GenBank/DDBJ databases">
        <title>Deep-cultivation of Planctomycetes and their phenomic and genomic characterization uncovers novel biology.</title>
        <authorList>
            <person name="Wiegand S."/>
            <person name="Jogler M."/>
            <person name="Boedeker C."/>
            <person name="Pinto D."/>
            <person name="Vollmers J."/>
            <person name="Rivas-Marin E."/>
            <person name="Kohn T."/>
            <person name="Peeters S.H."/>
            <person name="Heuer A."/>
            <person name="Rast P."/>
            <person name="Oberbeckmann S."/>
            <person name="Bunk B."/>
            <person name="Jeske O."/>
            <person name="Meyerdierks A."/>
            <person name="Storesund J.E."/>
            <person name="Kallscheuer N."/>
            <person name="Luecker S."/>
            <person name="Lage O.M."/>
            <person name="Pohl T."/>
            <person name="Merkel B.J."/>
            <person name="Hornburger P."/>
            <person name="Mueller R.-W."/>
            <person name="Bruemmer F."/>
            <person name="Labrenz M."/>
            <person name="Spormann A.M."/>
            <person name="Op Den Camp H."/>
            <person name="Overmann J."/>
            <person name="Amann R."/>
            <person name="Jetten M.S.M."/>
            <person name="Mascher T."/>
            <person name="Medema M.H."/>
            <person name="Devos D.P."/>
            <person name="Kaster A.-K."/>
            <person name="Ovreas L."/>
            <person name="Rohde M."/>
            <person name="Galperin M.Y."/>
            <person name="Jogler C."/>
        </authorList>
    </citation>
    <scope>NUCLEOTIDE SEQUENCE [LARGE SCALE GENOMIC DNA]</scope>
    <source>
        <strain evidence="6 7">Pla111</strain>
    </source>
</reference>
<dbReference type="NCBIfam" id="NF004325">
    <property type="entry name" value="PRK05718.1"/>
    <property type="match status" value="1"/>
</dbReference>
<organism evidence="6 7">
    <name type="scientific">Botrimarina hoheduenensis</name>
    <dbReference type="NCBI Taxonomy" id="2528000"/>
    <lineage>
        <taxon>Bacteria</taxon>
        <taxon>Pseudomonadati</taxon>
        <taxon>Planctomycetota</taxon>
        <taxon>Planctomycetia</taxon>
        <taxon>Pirellulales</taxon>
        <taxon>Lacipirellulaceae</taxon>
        <taxon>Botrimarina</taxon>
    </lineage>
</organism>
<evidence type="ECO:0000256" key="2">
    <source>
        <dbReference type="ARBA" id="ARBA00006906"/>
    </source>
</evidence>
<dbReference type="RefSeq" id="WP_146575511.1">
    <property type="nucleotide sequence ID" value="NZ_SJPH01000011.1"/>
</dbReference>